<feature type="compositionally biased region" description="Gly residues" evidence="1">
    <location>
        <begin position="243"/>
        <end position="257"/>
    </location>
</feature>
<keyword evidence="3" id="KW-1185">Reference proteome</keyword>
<proteinExistence type="predicted"/>
<accession>A0ABN9WBL2</accession>
<reference evidence="2" key="1">
    <citation type="submission" date="2023-10" db="EMBL/GenBank/DDBJ databases">
        <authorList>
            <person name="Chen Y."/>
            <person name="Shah S."/>
            <person name="Dougan E. K."/>
            <person name="Thang M."/>
            <person name="Chan C."/>
        </authorList>
    </citation>
    <scope>NUCLEOTIDE SEQUENCE [LARGE SCALE GENOMIC DNA]</scope>
</reference>
<organism evidence="2 3">
    <name type="scientific">Prorocentrum cordatum</name>
    <dbReference type="NCBI Taxonomy" id="2364126"/>
    <lineage>
        <taxon>Eukaryota</taxon>
        <taxon>Sar</taxon>
        <taxon>Alveolata</taxon>
        <taxon>Dinophyceae</taxon>
        <taxon>Prorocentrales</taxon>
        <taxon>Prorocentraceae</taxon>
        <taxon>Prorocentrum</taxon>
    </lineage>
</organism>
<feature type="region of interest" description="Disordered" evidence="1">
    <location>
        <begin position="1"/>
        <end position="33"/>
    </location>
</feature>
<gene>
    <name evidence="2" type="ORF">PCOR1329_LOCUS64769</name>
</gene>
<protein>
    <submittedName>
        <fullName evidence="2">Uncharacterized protein</fullName>
    </submittedName>
</protein>
<name>A0ABN9WBL2_9DINO</name>
<evidence type="ECO:0000313" key="3">
    <source>
        <dbReference type="Proteomes" id="UP001189429"/>
    </source>
</evidence>
<sequence length="324" mass="35159">GISGTISEVARQDHDTAPSSIGPQASAMGEPPQKRLKGAEFDKLLAYWKEHSLVIRSSLRAAAKAEHNSAPQGPCERTLFERGVKNHWEPLEPHVQEQWMQGWLKGGPPPGQTTIYDYRESEAVGTSTKEDVPMQAGEGEYASYQWCQQCWEAWSEQKPDPKEKAMGCSRRSRQLPVIPGCGKCGVVGVTLFTYQGPSGFEAMRGVCWLTVCAPRTPQIPAPVAEGPSGAASSHPLFPEFERLGGGSGGGGGPGPQQGNGDAKRYDRWIRLLPTGAVPSDRVVPYWAMTWPAGNPVFTLTSTWPHILQSGQPRGVLIKFGKQKG</sequence>
<dbReference type="Proteomes" id="UP001189429">
    <property type="component" value="Unassembled WGS sequence"/>
</dbReference>
<evidence type="ECO:0000256" key="1">
    <source>
        <dbReference type="SAM" id="MobiDB-lite"/>
    </source>
</evidence>
<feature type="non-terminal residue" evidence="2">
    <location>
        <position position="1"/>
    </location>
</feature>
<comment type="caution">
    <text evidence="2">The sequence shown here is derived from an EMBL/GenBank/DDBJ whole genome shotgun (WGS) entry which is preliminary data.</text>
</comment>
<feature type="non-terminal residue" evidence="2">
    <location>
        <position position="324"/>
    </location>
</feature>
<dbReference type="EMBL" id="CAUYUJ010018276">
    <property type="protein sequence ID" value="CAK0882179.1"/>
    <property type="molecule type" value="Genomic_DNA"/>
</dbReference>
<feature type="region of interest" description="Disordered" evidence="1">
    <location>
        <begin position="241"/>
        <end position="262"/>
    </location>
</feature>
<evidence type="ECO:0000313" key="2">
    <source>
        <dbReference type="EMBL" id="CAK0882179.1"/>
    </source>
</evidence>